<feature type="domain" description="Cupin type-2" evidence="2">
    <location>
        <begin position="32"/>
        <end position="99"/>
    </location>
</feature>
<evidence type="ECO:0000256" key="1">
    <source>
        <dbReference type="ARBA" id="ARBA00022723"/>
    </source>
</evidence>
<accession>A0A938B3C8</accession>
<dbReference type="SUPFAM" id="SSF51182">
    <property type="entry name" value="RmlC-like cupins"/>
    <property type="match status" value="1"/>
</dbReference>
<dbReference type="CDD" id="cd06122">
    <property type="entry name" value="cupin_TTHA0104"/>
    <property type="match status" value="1"/>
</dbReference>
<evidence type="ECO:0000313" key="3">
    <source>
        <dbReference type="EMBL" id="MBM3225181.1"/>
    </source>
</evidence>
<gene>
    <name evidence="3" type="ORF">FJZ47_15465</name>
</gene>
<dbReference type="InterPro" id="IPR014710">
    <property type="entry name" value="RmlC-like_jellyroll"/>
</dbReference>
<dbReference type="Pfam" id="PF07883">
    <property type="entry name" value="Cupin_2"/>
    <property type="match status" value="1"/>
</dbReference>
<keyword evidence="1" id="KW-0479">Metal-binding</keyword>
<organism evidence="3 4">
    <name type="scientific">Tectimicrobiota bacterium</name>
    <dbReference type="NCBI Taxonomy" id="2528274"/>
    <lineage>
        <taxon>Bacteria</taxon>
        <taxon>Pseudomonadati</taxon>
        <taxon>Nitrospinota/Tectimicrobiota group</taxon>
        <taxon>Candidatus Tectimicrobiota</taxon>
    </lineage>
</organism>
<dbReference type="InterPro" id="IPR051610">
    <property type="entry name" value="GPI/OXD"/>
</dbReference>
<comment type="caution">
    <text evidence="3">The sequence shown here is derived from an EMBL/GenBank/DDBJ whole genome shotgun (WGS) entry which is preliminary data.</text>
</comment>
<dbReference type="AlphaFoldDB" id="A0A938B3C8"/>
<dbReference type="GO" id="GO:0046872">
    <property type="term" value="F:metal ion binding"/>
    <property type="evidence" value="ECO:0007669"/>
    <property type="project" value="UniProtKB-KW"/>
</dbReference>
<dbReference type="InterPro" id="IPR011051">
    <property type="entry name" value="RmlC_Cupin_sf"/>
</dbReference>
<dbReference type="Gene3D" id="2.60.120.10">
    <property type="entry name" value="Jelly Rolls"/>
    <property type="match status" value="1"/>
</dbReference>
<dbReference type="PANTHER" id="PTHR35848">
    <property type="entry name" value="OXALATE-BINDING PROTEIN"/>
    <property type="match status" value="1"/>
</dbReference>
<dbReference type="InterPro" id="IPR013096">
    <property type="entry name" value="Cupin_2"/>
</dbReference>
<sequence length="105" mass="11821">MDAKQVFSQKAFHEQKMQKVNLFETPRMFCDLYCFEPGQEQKTHSHAGADKIYYVLEGCGTFHIGGESQELQAHSIVLAPSEVEHGVVNTSHGRLVLLVYMAPKP</sequence>
<proteinExistence type="predicted"/>
<dbReference type="Proteomes" id="UP000712673">
    <property type="component" value="Unassembled WGS sequence"/>
</dbReference>
<evidence type="ECO:0000259" key="2">
    <source>
        <dbReference type="Pfam" id="PF07883"/>
    </source>
</evidence>
<name>A0A938B3C8_UNCTE</name>
<dbReference type="PANTHER" id="PTHR35848:SF6">
    <property type="entry name" value="CUPIN TYPE-2 DOMAIN-CONTAINING PROTEIN"/>
    <property type="match status" value="1"/>
</dbReference>
<reference evidence="3" key="1">
    <citation type="submission" date="2019-03" db="EMBL/GenBank/DDBJ databases">
        <title>Lake Tanganyika Metagenome-Assembled Genomes (MAGs).</title>
        <authorList>
            <person name="Tran P."/>
        </authorList>
    </citation>
    <scope>NUCLEOTIDE SEQUENCE</scope>
    <source>
        <strain evidence="3">K_DeepCast_65m_m2_066</strain>
    </source>
</reference>
<evidence type="ECO:0000313" key="4">
    <source>
        <dbReference type="Proteomes" id="UP000712673"/>
    </source>
</evidence>
<dbReference type="EMBL" id="VGLS01000504">
    <property type="protein sequence ID" value="MBM3225181.1"/>
    <property type="molecule type" value="Genomic_DNA"/>
</dbReference>
<protein>
    <submittedName>
        <fullName evidence="3">Cupin domain-containing protein</fullName>
    </submittedName>
</protein>